<dbReference type="EMBL" id="JADOUA010000001">
    <property type="protein sequence ID" value="MBG6089848.1"/>
    <property type="molecule type" value="Genomic_DNA"/>
</dbReference>
<gene>
    <name evidence="2" type="ORF">IW256_003961</name>
</gene>
<accession>A0A931DJR0</accession>
<reference evidence="2" key="1">
    <citation type="submission" date="2020-11" db="EMBL/GenBank/DDBJ databases">
        <title>Sequencing the genomes of 1000 actinobacteria strains.</title>
        <authorList>
            <person name="Klenk H.-P."/>
        </authorList>
    </citation>
    <scope>NUCLEOTIDE SEQUENCE</scope>
    <source>
        <strain evidence="2">DSM 43175</strain>
    </source>
</reference>
<feature type="transmembrane region" description="Helical" evidence="1">
    <location>
        <begin position="34"/>
        <end position="53"/>
    </location>
</feature>
<sequence>MSKPGLLLAAIYLVAGFVFMVVLSEVARRVGAPAGAAIGGAVLAAAAGARAAVLRSRTSR</sequence>
<dbReference type="Proteomes" id="UP000614047">
    <property type="component" value="Unassembled WGS sequence"/>
</dbReference>
<keyword evidence="1" id="KW-1133">Transmembrane helix</keyword>
<dbReference type="RefSeq" id="WP_197012391.1">
    <property type="nucleotide sequence ID" value="NZ_BAABES010000010.1"/>
</dbReference>
<evidence type="ECO:0000313" key="2">
    <source>
        <dbReference type="EMBL" id="MBG6089848.1"/>
    </source>
</evidence>
<protein>
    <submittedName>
        <fullName evidence="2">Uncharacterized protein</fullName>
    </submittedName>
</protein>
<proteinExistence type="predicted"/>
<evidence type="ECO:0000256" key="1">
    <source>
        <dbReference type="SAM" id="Phobius"/>
    </source>
</evidence>
<keyword evidence="3" id="KW-1185">Reference proteome</keyword>
<keyword evidence="1" id="KW-0472">Membrane</keyword>
<name>A0A931DJR0_9ACTN</name>
<organism evidence="2 3">
    <name type="scientific">Actinomadura viridis</name>
    <dbReference type="NCBI Taxonomy" id="58110"/>
    <lineage>
        <taxon>Bacteria</taxon>
        <taxon>Bacillati</taxon>
        <taxon>Actinomycetota</taxon>
        <taxon>Actinomycetes</taxon>
        <taxon>Streptosporangiales</taxon>
        <taxon>Thermomonosporaceae</taxon>
        <taxon>Actinomadura</taxon>
    </lineage>
</organism>
<evidence type="ECO:0000313" key="3">
    <source>
        <dbReference type="Proteomes" id="UP000614047"/>
    </source>
</evidence>
<keyword evidence="1" id="KW-0812">Transmembrane</keyword>
<dbReference type="AlphaFoldDB" id="A0A931DJR0"/>
<comment type="caution">
    <text evidence="2">The sequence shown here is derived from an EMBL/GenBank/DDBJ whole genome shotgun (WGS) entry which is preliminary data.</text>
</comment>